<dbReference type="EMBL" id="MNBE01000698">
    <property type="protein sequence ID" value="OKO96408.1"/>
    <property type="molecule type" value="Genomic_DNA"/>
</dbReference>
<gene>
    <name evidence="1" type="ORF">PENSUB_10583</name>
</gene>
<dbReference type="Proteomes" id="UP000186955">
    <property type="component" value="Unassembled WGS sequence"/>
</dbReference>
<evidence type="ECO:0000313" key="1">
    <source>
        <dbReference type="EMBL" id="OKO96408.1"/>
    </source>
</evidence>
<dbReference type="STRING" id="1316194.A0A1Q5T896"/>
<organism evidence="1 2">
    <name type="scientific">Penicillium subrubescens</name>
    <dbReference type="NCBI Taxonomy" id="1316194"/>
    <lineage>
        <taxon>Eukaryota</taxon>
        <taxon>Fungi</taxon>
        <taxon>Dikarya</taxon>
        <taxon>Ascomycota</taxon>
        <taxon>Pezizomycotina</taxon>
        <taxon>Eurotiomycetes</taxon>
        <taxon>Eurotiomycetidae</taxon>
        <taxon>Eurotiales</taxon>
        <taxon>Aspergillaceae</taxon>
        <taxon>Penicillium</taxon>
    </lineage>
</organism>
<sequence>MAYPGFHQLHPELEDVGALDIPVFHDTDNSPLYEDPYQGLLRDIVAANDVVALRLYHANPHTWTRVFRKDYMNPHWHPFLVAKVHGCGDALRVLLEIYLSDPVYQMPRYPPLEEYLERWAFSPIHMACATADRGLILWLLSDKQRNGYESPLAMLRDPGNGYGGRTPLICAVGARSADDDVDEDDADA</sequence>
<evidence type="ECO:0000313" key="2">
    <source>
        <dbReference type="Proteomes" id="UP000186955"/>
    </source>
</evidence>
<reference evidence="1 2" key="1">
    <citation type="submission" date="2016-10" db="EMBL/GenBank/DDBJ databases">
        <title>Genome sequence of the ascomycete fungus Penicillium subrubescens.</title>
        <authorList>
            <person name="De Vries R.P."/>
            <person name="Peng M."/>
            <person name="Dilokpimol A."/>
            <person name="Hilden K."/>
            <person name="Makela M.R."/>
            <person name="Grigoriev I."/>
            <person name="Riley R."/>
            <person name="Granchi Z."/>
        </authorList>
    </citation>
    <scope>NUCLEOTIDE SEQUENCE [LARGE SCALE GENOMIC DNA]</scope>
    <source>
        <strain evidence="1 2">CBS 132785</strain>
    </source>
</reference>
<keyword evidence="2" id="KW-1185">Reference proteome</keyword>
<proteinExistence type="predicted"/>
<accession>A0A1Q5T896</accession>
<name>A0A1Q5T896_9EURO</name>
<dbReference type="AlphaFoldDB" id="A0A1Q5T896"/>
<comment type="caution">
    <text evidence="1">The sequence shown here is derived from an EMBL/GenBank/DDBJ whole genome shotgun (WGS) entry which is preliminary data.</text>
</comment>
<protein>
    <submittedName>
        <fullName evidence="1">Uncharacterized protein</fullName>
    </submittedName>
</protein>